<reference evidence="1" key="1">
    <citation type="submission" date="2022-08" db="EMBL/GenBank/DDBJ databases">
        <authorList>
            <consortium name="DOE Joint Genome Institute"/>
            <person name="Min B."/>
            <person name="Riley R."/>
            <person name="Sierra-Patev S."/>
            <person name="Naranjo-Ortiz M."/>
            <person name="Looney B."/>
            <person name="Konkel Z."/>
            <person name="Slot J.C."/>
            <person name="Sakamoto Y."/>
            <person name="Steenwyk J.L."/>
            <person name="Rokas A."/>
            <person name="Carro J."/>
            <person name="Camarero S."/>
            <person name="Ferreira P."/>
            <person name="Molpeceres G."/>
            <person name="Ruiz-Duenas F.J."/>
            <person name="Serrano A."/>
            <person name="Henrissat B."/>
            <person name="Drula E."/>
            <person name="Hughes K.W."/>
            <person name="Mata J.L."/>
            <person name="Ishikawa N.K."/>
            <person name="Vargas-Isla R."/>
            <person name="Ushijima S."/>
            <person name="Smith C.A."/>
            <person name="Ahrendt S."/>
            <person name="Andreopoulos W."/>
            <person name="He G."/>
            <person name="Labutti K."/>
            <person name="Lipzen A."/>
            <person name="Ng V."/>
            <person name="Sandor L."/>
            <person name="Barry K."/>
            <person name="Martinez A.T."/>
            <person name="Xiao Y."/>
            <person name="Gibbons J.G."/>
            <person name="Terashima K."/>
            <person name="Hibbett D.S."/>
            <person name="Grigoriev I.V."/>
        </authorList>
    </citation>
    <scope>NUCLEOTIDE SEQUENCE</scope>
    <source>
        <strain evidence="1">TFB10827</strain>
    </source>
</reference>
<comment type="caution">
    <text evidence="1">The sequence shown here is derived from an EMBL/GenBank/DDBJ whole genome shotgun (WGS) entry which is preliminary data.</text>
</comment>
<organism evidence="1 2">
    <name type="scientific">Lentinula boryana</name>
    <dbReference type="NCBI Taxonomy" id="40481"/>
    <lineage>
        <taxon>Eukaryota</taxon>
        <taxon>Fungi</taxon>
        <taxon>Dikarya</taxon>
        <taxon>Basidiomycota</taxon>
        <taxon>Agaricomycotina</taxon>
        <taxon>Agaricomycetes</taxon>
        <taxon>Agaricomycetidae</taxon>
        <taxon>Agaricales</taxon>
        <taxon>Marasmiineae</taxon>
        <taxon>Omphalotaceae</taxon>
        <taxon>Lentinula</taxon>
    </lineage>
</organism>
<evidence type="ECO:0000313" key="2">
    <source>
        <dbReference type="Proteomes" id="UP001163828"/>
    </source>
</evidence>
<dbReference type="Proteomes" id="UP001163828">
    <property type="component" value="Unassembled WGS sequence"/>
</dbReference>
<protein>
    <recommendedName>
        <fullName evidence="3">Secreted protein</fullName>
    </recommendedName>
</protein>
<sequence>MLLTLPSTFTKTMLSLRSAFVLAVFAVSVSAGTFVSPTAGSTISSSGTFNFTWISSRYFEESSQSISVLLQPSANFPSTLEGIVLARDLAPVAPGVGEEGPTYYSQLTPEFVAESSNTGEFALIVIEDYTAFGVSGCKLPHSSRMTDLCVGKCRYERRI</sequence>
<accession>A0ABQ8QGK7</accession>
<gene>
    <name evidence="1" type="ORF">F5050DRAFT_1750565</name>
</gene>
<evidence type="ECO:0000313" key="1">
    <source>
        <dbReference type="EMBL" id="KAJ3997661.1"/>
    </source>
</evidence>
<evidence type="ECO:0008006" key="3">
    <source>
        <dbReference type="Google" id="ProtNLM"/>
    </source>
</evidence>
<name>A0ABQ8QGK7_9AGAR</name>
<dbReference type="EMBL" id="MU790577">
    <property type="protein sequence ID" value="KAJ3997661.1"/>
    <property type="molecule type" value="Genomic_DNA"/>
</dbReference>
<keyword evidence="2" id="KW-1185">Reference proteome</keyword>
<proteinExistence type="predicted"/>